<proteinExistence type="predicted"/>
<dbReference type="EMBL" id="MT143083">
    <property type="protein sequence ID" value="QJA92627.1"/>
    <property type="molecule type" value="Genomic_DNA"/>
</dbReference>
<protein>
    <recommendedName>
        <fullName evidence="2">DUF5131 family protein</fullName>
    </recommendedName>
</protein>
<sequence length="217" mass="25992">MNRIDKTIGWADWSWNPIKGMCKNDCSYCYAKRIYKRFKLNSEVRFDEKELLRPYKLKKPSKIFVCSTHEIFGKWIPNEWIFKILKVAEDNPRHTFLFLTKKPNRYSSFDYPKNCWLGVTYTDFSERWKIATILKYYHSNITFISLEPLLTNKCFTDYLFLSHWLIIGGLTPKPIHKTKWIDIIVIQAKKLNIPIYVKDNAKYDKTIKESPIIESEE</sequence>
<reference evidence="1" key="1">
    <citation type="submission" date="2020-03" db="EMBL/GenBank/DDBJ databases">
        <title>The deep terrestrial virosphere.</title>
        <authorList>
            <person name="Holmfeldt K."/>
            <person name="Nilsson E."/>
            <person name="Simone D."/>
            <person name="Lopez-Fernandez M."/>
            <person name="Wu X."/>
            <person name="de Brujin I."/>
            <person name="Lundin D."/>
            <person name="Andersson A."/>
            <person name="Bertilsson S."/>
            <person name="Dopson M."/>
        </authorList>
    </citation>
    <scope>NUCLEOTIDE SEQUENCE</scope>
    <source>
        <strain evidence="1">MM415B04548</strain>
    </source>
</reference>
<evidence type="ECO:0000313" key="1">
    <source>
        <dbReference type="EMBL" id="QJA92627.1"/>
    </source>
</evidence>
<gene>
    <name evidence="1" type="ORF">MM415B04548_0001</name>
</gene>
<dbReference type="AlphaFoldDB" id="A0A6M3LBU7"/>
<accession>A0A6M3LBU7</accession>
<evidence type="ECO:0008006" key="2">
    <source>
        <dbReference type="Google" id="ProtNLM"/>
    </source>
</evidence>
<dbReference type="InterPro" id="IPR011101">
    <property type="entry name" value="DUF5131"/>
</dbReference>
<name>A0A6M3LBU7_9ZZZZ</name>
<organism evidence="1">
    <name type="scientific">viral metagenome</name>
    <dbReference type="NCBI Taxonomy" id="1070528"/>
    <lineage>
        <taxon>unclassified sequences</taxon>
        <taxon>metagenomes</taxon>
        <taxon>organismal metagenomes</taxon>
    </lineage>
</organism>
<dbReference type="Pfam" id="PF07505">
    <property type="entry name" value="DUF5131"/>
    <property type="match status" value="1"/>
</dbReference>